<accession>A0ABR2UQE2</accession>
<sequence>MSDRTLEEQQVHIRQLVEKAQQRDTTLENQISSAETKLNYTQDDQERRKVMSEMIKMRHRLVKRWREIVDEANTLSKRLDYIGNHLQARVARQTRDTFAAKHEDGKEDLKARQILLSKSGGSAFALNAMYEANLVTLTTPTEPELIQTPTKSGNPQTIARCPACRVAVWSHYGTHGGGVIRVIRVGTLDEPDAWGFAPEMHIYTSTKQPWMVLSGEVPFVEELYDFSDYWPKERLERLNRARGV</sequence>
<evidence type="ECO:0000256" key="1">
    <source>
        <dbReference type="ARBA" id="ARBA00005495"/>
    </source>
</evidence>
<dbReference type="InterPro" id="IPR011057">
    <property type="entry name" value="Mss4-like_sf"/>
</dbReference>
<dbReference type="Proteomes" id="UP001408356">
    <property type="component" value="Unassembled WGS sequence"/>
</dbReference>
<reference evidence="5 6" key="1">
    <citation type="journal article" date="2024" name="J. Plant Pathol.">
        <title>Sequence and assembly of the genome of Seiridium unicorne, isolate CBS 538.82, causal agent of cypress canker disease.</title>
        <authorList>
            <person name="Scali E."/>
            <person name="Rocca G.D."/>
            <person name="Danti R."/>
            <person name="Garbelotto M."/>
            <person name="Barberini S."/>
            <person name="Baroncelli R."/>
            <person name="Emiliani G."/>
        </authorList>
    </citation>
    <scope>NUCLEOTIDE SEQUENCE [LARGE SCALE GENOMIC DNA]</scope>
    <source>
        <strain evidence="5 6">BM-138-508</strain>
    </source>
</reference>
<proteinExistence type="inferred from homology"/>
<protein>
    <submittedName>
        <fullName evidence="5">Glutathione-dependent formaldehyde-activating, GFA</fullName>
    </submittedName>
</protein>
<evidence type="ECO:0000256" key="3">
    <source>
        <dbReference type="ARBA" id="ARBA00022833"/>
    </source>
</evidence>
<dbReference type="SUPFAM" id="SSF51316">
    <property type="entry name" value="Mss4-like"/>
    <property type="match status" value="1"/>
</dbReference>
<dbReference type="Pfam" id="PF04828">
    <property type="entry name" value="GFA"/>
    <property type="match status" value="1"/>
</dbReference>
<organism evidence="5 6">
    <name type="scientific">Seiridium unicorne</name>
    <dbReference type="NCBI Taxonomy" id="138068"/>
    <lineage>
        <taxon>Eukaryota</taxon>
        <taxon>Fungi</taxon>
        <taxon>Dikarya</taxon>
        <taxon>Ascomycota</taxon>
        <taxon>Pezizomycotina</taxon>
        <taxon>Sordariomycetes</taxon>
        <taxon>Xylariomycetidae</taxon>
        <taxon>Amphisphaeriales</taxon>
        <taxon>Sporocadaceae</taxon>
        <taxon>Seiridium</taxon>
    </lineage>
</organism>
<evidence type="ECO:0000259" key="4">
    <source>
        <dbReference type="Pfam" id="PF04828"/>
    </source>
</evidence>
<evidence type="ECO:0000313" key="6">
    <source>
        <dbReference type="Proteomes" id="UP001408356"/>
    </source>
</evidence>
<dbReference type="InterPro" id="IPR006913">
    <property type="entry name" value="CENP-V/GFA"/>
</dbReference>
<feature type="domain" description="CENP-V/GFA" evidence="4">
    <location>
        <begin position="118"/>
        <end position="205"/>
    </location>
</feature>
<keyword evidence="2" id="KW-0479">Metal-binding</keyword>
<comment type="caution">
    <text evidence="5">The sequence shown here is derived from an EMBL/GenBank/DDBJ whole genome shotgun (WGS) entry which is preliminary data.</text>
</comment>
<evidence type="ECO:0000256" key="2">
    <source>
        <dbReference type="ARBA" id="ARBA00022723"/>
    </source>
</evidence>
<keyword evidence="3" id="KW-0862">Zinc</keyword>
<gene>
    <name evidence="5" type="ORF">SUNI508_09556</name>
</gene>
<keyword evidence="6" id="KW-1185">Reference proteome</keyword>
<name>A0ABR2UQE2_9PEZI</name>
<evidence type="ECO:0000313" key="5">
    <source>
        <dbReference type="EMBL" id="KAK9416646.1"/>
    </source>
</evidence>
<dbReference type="Gene3D" id="3.90.1590.10">
    <property type="entry name" value="glutathione-dependent formaldehyde- activating enzyme (gfa)"/>
    <property type="match status" value="1"/>
</dbReference>
<comment type="similarity">
    <text evidence="1">Belongs to the Gfa family.</text>
</comment>
<dbReference type="EMBL" id="JARVKF010000405">
    <property type="protein sequence ID" value="KAK9416646.1"/>
    <property type="molecule type" value="Genomic_DNA"/>
</dbReference>